<sequence>MSQFPSLLRNSRVVGLYKSASDKGSAAAADLIKNKWYPVDQVVGTTAASFHKRNWGLKSPIPRKHKSLYLNVSALDSEVGLAQFDGNTGFHRKLQRFREMQVPLELAKLTDADSHFKANSKKLKSIESLTKKEVRDMNLSSVDKRLAFREYLAKTKKISPDGFRTSSADSRETVASFLGLDPGSTVPFAHNYRHKMALGLSYKLKGSLINTPEGIRTTKPVPGRVLDKTYSGVVGIGGFVSNSTLAPGMVDRTKAHNFIINKASMDDRGHVSFSVIAVDAIRPASRTKLANVESVLRDQPISRRSPKLFSE</sequence>
<dbReference type="InterPro" id="IPR016712">
    <property type="entry name" value="Rbsml_bS1m-like"/>
</dbReference>
<accession>A0A167DJC2</accession>
<dbReference type="AlphaFoldDB" id="A0A167DJC2"/>
<name>A0A167DJC2_9ASCO</name>
<dbReference type="GO" id="GO:0003735">
    <property type="term" value="F:structural constituent of ribosome"/>
    <property type="evidence" value="ECO:0007669"/>
    <property type="project" value="TreeGrafter"/>
</dbReference>
<organism evidence="1 2">
    <name type="scientific">Sugiyamaella lignohabitans</name>
    <dbReference type="NCBI Taxonomy" id="796027"/>
    <lineage>
        <taxon>Eukaryota</taxon>
        <taxon>Fungi</taxon>
        <taxon>Dikarya</taxon>
        <taxon>Ascomycota</taxon>
        <taxon>Saccharomycotina</taxon>
        <taxon>Dipodascomycetes</taxon>
        <taxon>Dipodascales</taxon>
        <taxon>Trichomonascaceae</taxon>
        <taxon>Sugiyamaella</taxon>
    </lineage>
</organism>
<dbReference type="EMBL" id="CP014501">
    <property type="protein sequence ID" value="ANB12979.1"/>
    <property type="molecule type" value="Genomic_DNA"/>
</dbReference>
<protein>
    <submittedName>
        <fullName evidence="1">Mitochondrial 37S ribosomal protein MRP51</fullName>
    </submittedName>
</protein>
<dbReference type="PANTHER" id="PTHR28058:SF1">
    <property type="entry name" value="SMALL RIBOSOMAL SUBUNIT PROTEIN BS1M"/>
    <property type="match status" value="1"/>
</dbReference>
<dbReference type="KEGG" id="slb:AWJ20_1257"/>
<dbReference type="GO" id="GO:0005763">
    <property type="term" value="C:mitochondrial small ribosomal subunit"/>
    <property type="evidence" value="ECO:0007669"/>
    <property type="project" value="TreeGrafter"/>
</dbReference>
<dbReference type="OrthoDB" id="2735536at2759"/>
<keyword evidence="1" id="KW-0687">Ribonucleoprotein</keyword>
<evidence type="ECO:0000313" key="2">
    <source>
        <dbReference type="Proteomes" id="UP000189580"/>
    </source>
</evidence>
<dbReference type="Proteomes" id="UP000189580">
    <property type="component" value="Chromosome a"/>
</dbReference>
<dbReference type="PANTHER" id="PTHR28058">
    <property type="entry name" value="37S RIBOSOMAL PROTEIN MRP51, MITOCHONDRIAL"/>
    <property type="match status" value="1"/>
</dbReference>
<evidence type="ECO:0000313" key="1">
    <source>
        <dbReference type="EMBL" id="ANB12979.1"/>
    </source>
</evidence>
<keyword evidence="2" id="KW-1185">Reference proteome</keyword>
<dbReference type="RefSeq" id="XP_018735456.1">
    <property type="nucleotide sequence ID" value="XM_018878120.1"/>
</dbReference>
<reference evidence="1 2" key="1">
    <citation type="submission" date="2016-02" db="EMBL/GenBank/DDBJ databases">
        <title>Complete genome sequence and transcriptome regulation of the pentose utilising yeast Sugiyamaella lignohabitans.</title>
        <authorList>
            <person name="Bellasio M."/>
            <person name="Peymann A."/>
            <person name="Valli M."/>
            <person name="Sipitzky M."/>
            <person name="Graf A."/>
            <person name="Sauer M."/>
            <person name="Marx H."/>
            <person name="Mattanovich D."/>
        </authorList>
    </citation>
    <scope>NUCLEOTIDE SEQUENCE [LARGE SCALE GENOMIC DNA]</scope>
    <source>
        <strain evidence="1 2">CBS 10342</strain>
    </source>
</reference>
<proteinExistence type="predicted"/>
<gene>
    <name evidence="1" type="primary">MRP51</name>
    <name evidence="1" type="ORF">AWJ20_1257</name>
</gene>
<dbReference type="GeneID" id="30033039"/>
<dbReference type="GO" id="GO:0070124">
    <property type="term" value="P:mitochondrial translational initiation"/>
    <property type="evidence" value="ECO:0007669"/>
    <property type="project" value="TreeGrafter"/>
</dbReference>
<dbReference type="Pfam" id="PF11709">
    <property type="entry name" value="Mit_ribos_Mrp51"/>
    <property type="match status" value="2"/>
</dbReference>
<keyword evidence="1" id="KW-0689">Ribosomal protein</keyword>